<reference evidence="2 3" key="1">
    <citation type="journal article" date="2013" name="Chin. Sci. Bull.">
        <title>Genome survey uncovers the secrets of sex and lifestyle in caterpillar fungus.</title>
        <authorList>
            <person name="Hu X."/>
            <person name="Zhang Y."/>
            <person name="Xiao G."/>
            <person name="Zheng P."/>
            <person name="Xia Y."/>
            <person name="Zhang X."/>
            <person name="St Leger R.J."/>
            <person name="Liu X."/>
            <person name="Wang C."/>
        </authorList>
    </citation>
    <scope>NUCLEOTIDE SEQUENCE [LARGE SCALE GENOMIC DNA]</scope>
    <source>
        <strain evidence="3">Co18 / CGMCC 3.14243</strain>
        <tissue evidence="2">Fruit-body</tissue>
    </source>
</reference>
<feature type="chain" id="PRO_5004596542" evidence="1">
    <location>
        <begin position="21"/>
        <end position="240"/>
    </location>
</feature>
<gene>
    <name evidence="2" type="ORF">OCS_05592</name>
</gene>
<dbReference type="eggNOG" id="ENOG502T4KT">
    <property type="taxonomic scope" value="Eukaryota"/>
</dbReference>
<dbReference type="EMBL" id="KE654205">
    <property type="protein sequence ID" value="EQK98693.1"/>
    <property type="molecule type" value="Genomic_DNA"/>
</dbReference>
<evidence type="ECO:0000313" key="2">
    <source>
        <dbReference type="EMBL" id="EQK98693.1"/>
    </source>
</evidence>
<name>T5A805_OPHSC</name>
<dbReference type="HOGENOM" id="CLU_1156697_0_0_1"/>
<evidence type="ECO:0000256" key="1">
    <source>
        <dbReference type="SAM" id="SignalP"/>
    </source>
</evidence>
<feature type="signal peptide" evidence="1">
    <location>
        <begin position="1"/>
        <end position="20"/>
    </location>
</feature>
<protein>
    <submittedName>
        <fullName evidence="2">Uncharacterized protein</fullName>
    </submittedName>
</protein>
<keyword evidence="1" id="KW-0732">Signal</keyword>
<dbReference type="AlphaFoldDB" id="T5A805"/>
<evidence type="ECO:0000313" key="3">
    <source>
        <dbReference type="Proteomes" id="UP000019374"/>
    </source>
</evidence>
<accession>T5A805</accession>
<sequence length="240" mass="26043">MLISSLIAVALMSASCAVSGADIPSETPSDNSRLPDLDGVDKESLEKLFQYAIKLKTVADFSRWKIPVTDPHITKLGFKFGPAAFNKLQQTPGQPVSVITAFLKGIWECRGKSVNEALECGEASVRALGDNTSIKVPVPCNNVLGQFEILGTGWPAQCHDPNLQEHVQGSAVKRFIKRFFCKAFQALEPGGFEEAARERGKLTCGERFPADTTMKSLCQKYAGLGSTCGSTRIVETEEEL</sequence>
<organism evidence="2 3">
    <name type="scientific">Ophiocordyceps sinensis (strain Co18 / CGMCC 3.14243)</name>
    <name type="common">Yarsagumba caterpillar fungus</name>
    <name type="synonym">Hirsutella sinensis</name>
    <dbReference type="NCBI Taxonomy" id="911162"/>
    <lineage>
        <taxon>Eukaryota</taxon>
        <taxon>Fungi</taxon>
        <taxon>Dikarya</taxon>
        <taxon>Ascomycota</taxon>
        <taxon>Pezizomycotina</taxon>
        <taxon>Sordariomycetes</taxon>
        <taxon>Hypocreomycetidae</taxon>
        <taxon>Hypocreales</taxon>
        <taxon>Ophiocordycipitaceae</taxon>
        <taxon>Ophiocordyceps</taxon>
    </lineage>
</organism>
<proteinExistence type="predicted"/>
<dbReference type="Proteomes" id="UP000019374">
    <property type="component" value="Unassembled WGS sequence"/>
</dbReference>